<dbReference type="Proteomes" id="UP000325081">
    <property type="component" value="Unassembled WGS sequence"/>
</dbReference>
<evidence type="ECO:0000313" key="3">
    <source>
        <dbReference type="Proteomes" id="UP000325081"/>
    </source>
</evidence>
<feature type="region of interest" description="Disordered" evidence="1">
    <location>
        <begin position="888"/>
        <end position="917"/>
    </location>
</feature>
<protein>
    <submittedName>
        <fullName evidence="2">Nucleoporin-related</fullName>
    </submittedName>
</protein>
<feature type="compositionally biased region" description="Polar residues" evidence="1">
    <location>
        <begin position="641"/>
        <end position="653"/>
    </location>
</feature>
<reference evidence="3" key="1">
    <citation type="journal article" date="2019" name="Curr. Biol.">
        <title>Genome Sequence of Striga asiatica Provides Insight into the Evolution of Plant Parasitism.</title>
        <authorList>
            <person name="Yoshida S."/>
            <person name="Kim S."/>
            <person name="Wafula E.K."/>
            <person name="Tanskanen J."/>
            <person name="Kim Y.M."/>
            <person name="Honaas L."/>
            <person name="Yang Z."/>
            <person name="Spallek T."/>
            <person name="Conn C.E."/>
            <person name="Ichihashi Y."/>
            <person name="Cheong K."/>
            <person name="Cui S."/>
            <person name="Der J.P."/>
            <person name="Gundlach H."/>
            <person name="Jiao Y."/>
            <person name="Hori C."/>
            <person name="Ishida J.K."/>
            <person name="Kasahara H."/>
            <person name="Kiba T."/>
            <person name="Kim M.S."/>
            <person name="Koo N."/>
            <person name="Laohavisit A."/>
            <person name="Lee Y.H."/>
            <person name="Lumba S."/>
            <person name="McCourt P."/>
            <person name="Mortimer J.C."/>
            <person name="Mutuku J.M."/>
            <person name="Nomura T."/>
            <person name="Sasaki-Sekimoto Y."/>
            <person name="Seto Y."/>
            <person name="Wang Y."/>
            <person name="Wakatake T."/>
            <person name="Sakakibara H."/>
            <person name="Demura T."/>
            <person name="Yamaguchi S."/>
            <person name="Yoneyama K."/>
            <person name="Manabe R.I."/>
            <person name="Nelson D.C."/>
            <person name="Schulman A.H."/>
            <person name="Timko M.P."/>
            <person name="dePamphilis C.W."/>
            <person name="Choi D."/>
            <person name="Shirasu K."/>
        </authorList>
    </citation>
    <scope>NUCLEOTIDE SEQUENCE [LARGE SCALE GENOMIC DNA]</scope>
    <source>
        <strain evidence="3">cv. UVA1</strain>
    </source>
</reference>
<dbReference type="GO" id="GO:0016973">
    <property type="term" value="P:poly(A)+ mRNA export from nucleus"/>
    <property type="evidence" value="ECO:0007669"/>
    <property type="project" value="TreeGrafter"/>
</dbReference>
<feature type="compositionally biased region" description="Polar residues" evidence="1">
    <location>
        <begin position="758"/>
        <end position="783"/>
    </location>
</feature>
<evidence type="ECO:0000256" key="1">
    <source>
        <dbReference type="SAM" id="MobiDB-lite"/>
    </source>
</evidence>
<dbReference type="GO" id="GO:0005635">
    <property type="term" value="C:nuclear envelope"/>
    <property type="evidence" value="ECO:0007669"/>
    <property type="project" value="TreeGrafter"/>
</dbReference>
<feature type="compositionally biased region" description="Basic residues" evidence="1">
    <location>
        <begin position="1108"/>
        <end position="1121"/>
    </location>
</feature>
<dbReference type="EMBL" id="BKCP01003335">
    <property type="protein sequence ID" value="GER28882.1"/>
    <property type="molecule type" value="Genomic_DNA"/>
</dbReference>
<feature type="compositionally biased region" description="Basic and acidic residues" evidence="1">
    <location>
        <begin position="623"/>
        <end position="638"/>
    </location>
</feature>
<evidence type="ECO:0000313" key="2">
    <source>
        <dbReference type="EMBL" id="GER28882.1"/>
    </source>
</evidence>
<name>A0A5A7P833_STRAF</name>
<feature type="compositionally biased region" description="Polar residues" evidence="1">
    <location>
        <begin position="721"/>
        <end position="738"/>
    </location>
</feature>
<feature type="region of interest" description="Disordered" evidence="1">
    <location>
        <begin position="422"/>
        <end position="443"/>
    </location>
</feature>
<dbReference type="OrthoDB" id="653468at2759"/>
<sequence>MADEGGATVNPTSSAYGGGGAGGKLRNKPFRRPTTPYDRPLTALLGNNDNNSSWLKKLVVEPASKLISYGADRFFAPLLRKRLPPTPPPQPPEAKADVRDGIQVAVLNSHDGPQEPVGGDCSQPINDSSSRDFSELEQLMKQRTFTRSEIVHLRKLLQSRVADESLEDVGRKNEDTASDYARDQQFASGLLEENRNERNRSSTFMSTPFVNSKCASMTYITDEECLQVIEDDNASPAELAKAYMGSRPSKVSPSVLAIRSRVGKGDAGLLSSLPSTLGSPIIALNKKTRNSMVAPDNGFITPRSRGRSAIYNMARTPYSKVHLTSSLKGSGICRNGYAGSGPSTSSSFSPVDIDENIDFRPTSLKRRGSVLDDELGSIGPIRRIRQKPNLLVSGLHNTTPGVVIGSPAKQKFPLIDEQSHKASKDVGENENETVPISSYPHVPSKSSEVASKILQHLEKMTPKEKSSVPKLVARNDKSPSTLTASMLSGQALKSMADVDSSKLLNFQDDQKLGDGSNITLANARNFCKQKEEKVVENGHNKYVSPLDKWYPASNNDSVPSTSGSGSLVKTGASHPQKKRVFRMSAQEDSEPEYDTYCNGTVSRSISESKEPMDAPLTDSHATPSEEPKLVKPSMKAEDQSALPQNSRNESPPNCGTVAPGEMSTIVSLSTSEETKEASQSVIPVLVADKPNAPLFSFSSKVVEKGASLPSDSNREMDAKIKSTSCSVNTPPSTGSQVKVSEADKSSMDPFEAGDANGKSDNIPSTTSIRPSPASFTTTSDLSNDTNQIFKGSNAFPFNSLASDGSTSTPIFGLAAAKPSFTAGSPVFNFGTSADPITSVPAASTTSKISQADLNPEANKSEATPFNSPASHTSVFASAVKSPLPSLFSTASQGTSSTAQSISQVSKPSNSPSGVKFGANSTEANAVSSTSAATTPTPGIFAFGLSSSTSSSTTNSSSAPSFSSAPSNSNPFAASLQVPKQSSIFGSSNTLTSGFSFEALPSSSSSAPSTNVFNSFGRVDQMSVENRMAEDNPMQQQQLPFGQPGVAPAFAFGQSGQPSPFLFGGQQKNQIGVAVPPQNPNPFQASASLEFNVGGNFSLGSGGGDKSGRKIVKISRSKNRKK</sequence>
<gene>
    <name evidence="2" type="ORF">STAS_04707</name>
</gene>
<keyword evidence="3" id="KW-1185">Reference proteome</keyword>
<comment type="caution">
    <text evidence="2">The sequence shown here is derived from an EMBL/GenBank/DDBJ whole genome shotgun (WGS) entry which is preliminary data.</text>
</comment>
<proteinExistence type="predicted"/>
<feature type="region of interest" description="Disordered" evidence="1">
    <location>
        <begin position="1093"/>
        <end position="1121"/>
    </location>
</feature>
<dbReference type="PANTHER" id="PTHR33416">
    <property type="entry name" value="NUCLEAR PORE COMPLEX PROTEIN NUP1"/>
    <property type="match status" value="1"/>
</dbReference>
<dbReference type="PANTHER" id="PTHR33416:SF20">
    <property type="entry name" value="NUCLEAR PORE COMPLEX PROTEIN NUP1"/>
    <property type="match status" value="1"/>
</dbReference>
<feature type="region of interest" description="Disordered" evidence="1">
    <location>
        <begin position="164"/>
        <end position="204"/>
    </location>
</feature>
<feature type="region of interest" description="Disordered" evidence="1">
    <location>
        <begin position="605"/>
        <end position="660"/>
    </location>
</feature>
<feature type="region of interest" description="Disordered" evidence="1">
    <location>
        <begin position="1"/>
        <end position="46"/>
    </location>
</feature>
<dbReference type="AlphaFoldDB" id="A0A5A7P833"/>
<feature type="compositionally biased region" description="Low complexity" evidence="1">
    <location>
        <begin position="888"/>
        <end position="903"/>
    </location>
</feature>
<feature type="compositionally biased region" description="Polar residues" evidence="1">
    <location>
        <begin position="552"/>
        <end position="567"/>
    </location>
</feature>
<dbReference type="GO" id="GO:0071763">
    <property type="term" value="P:nuclear membrane organization"/>
    <property type="evidence" value="ECO:0007669"/>
    <property type="project" value="TreeGrafter"/>
</dbReference>
<organism evidence="2 3">
    <name type="scientific">Striga asiatica</name>
    <name type="common">Asiatic witchweed</name>
    <name type="synonym">Buchnera asiatica</name>
    <dbReference type="NCBI Taxonomy" id="4170"/>
    <lineage>
        <taxon>Eukaryota</taxon>
        <taxon>Viridiplantae</taxon>
        <taxon>Streptophyta</taxon>
        <taxon>Embryophyta</taxon>
        <taxon>Tracheophyta</taxon>
        <taxon>Spermatophyta</taxon>
        <taxon>Magnoliopsida</taxon>
        <taxon>eudicotyledons</taxon>
        <taxon>Gunneridae</taxon>
        <taxon>Pentapetalae</taxon>
        <taxon>asterids</taxon>
        <taxon>lamiids</taxon>
        <taxon>Lamiales</taxon>
        <taxon>Orobanchaceae</taxon>
        <taxon>Buchnereae</taxon>
        <taxon>Striga</taxon>
    </lineage>
</organism>
<accession>A0A5A7P833</accession>
<feature type="region of interest" description="Disordered" evidence="1">
    <location>
        <begin position="543"/>
        <end position="578"/>
    </location>
</feature>
<feature type="region of interest" description="Disordered" evidence="1">
    <location>
        <begin position="703"/>
        <end position="783"/>
    </location>
</feature>